<dbReference type="HOGENOM" id="CLU_818565_0_0_0"/>
<dbReference type="AlphaFoldDB" id="F0SJS4"/>
<dbReference type="RefSeq" id="WP_013630617.1">
    <property type="nucleotide sequence ID" value="NC_015174.1"/>
</dbReference>
<dbReference type="EMBL" id="CP002546">
    <property type="protein sequence ID" value="ADY61912.1"/>
    <property type="molecule type" value="Genomic_DNA"/>
</dbReference>
<name>F0SJS4_RUBBR</name>
<protein>
    <submittedName>
        <fullName evidence="1">Uncharacterized protein</fullName>
    </submittedName>
</protein>
<reference evidence="2" key="1">
    <citation type="submission" date="2011-02" db="EMBL/GenBank/DDBJ databases">
        <title>The complete genome of Planctomyces brasiliensis DSM 5305.</title>
        <authorList>
            <person name="Lucas S."/>
            <person name="Copeland A."/>
            <person name="Lapidus A."/>
            <person name="Bruce D."/>
            <person name="Goodwin L."/>
            <person name="Pitluck S."/>
            <person name="Kyrpides N."/>
            <person name="Mavromatis K."/>
            <person name="Pagani I."/>
            <person name="Ivanova N."/>
            <person name="Ovchinnikova G."/>
            <person name="Lu M."/>
            <person name="Detter J.C."/>
            <person name="Han C."/>
            <person name="Land M."/>
            <person name="Hauser L."/>
            <person name="Markowitz V."/>
            <person name="Cheng J.-F."/>
            <person name="Hugenholtz P."/>
            <person name="Woyke T."/>
            <person name="Wu D."/>
            <person name="Tindall B."/>
            <person name="Pomrenke H.G."/>
            <person name="Brambilla E."/>
            <person name="Klenk H.-P."/>
            <person name="Eisen J.A."/>
        </authorList>
    </citation>
    <scope>NUCLEOTIDE SEQUENCE [LARGE SCALE GENOMIC DNA]</scope>
    <source>
        <strain evidence="2">ATCC 49424 / DSM 5305 / JCM 21570 / NBRC 103401 / IFAM 1448</strain>
    </source>
</reference>
<accession>F0SJS4</accession>
<keyword evidence="2" id="KW-1185">Reference proteome</keyword>
<gene>
    <name evidence="1" type="ordered locus">Plabr_4339</name>
</gene>
<dbReference type="Proteomes" id="UP000006860">
    <property type="component" value="Chromosome"/>
</dbReference>
<evidence type="ECO:0000313" key="2">
    <source>
        <dbReference type="Proteomes" id="UP000006860"/>
    </source>
</evidence>
<dbReference type="KEGG" id="pbs:Plabr_4339"/>
<organism evidence="1 2">
    <name type="scientific">Rubinisphaera brasiliensis (strain ATCC 49424 / DSM 5305 / JCM 21570 / IAM 15109 / NBRC 103401 / IFAM 1448)</name>
    <name type="common">Planctomyces brasiliensis</name>
    <dbReference type="NCBI Taxonomy" id="756272"/>
    <lineage>
        <taxon>Bacteria</taxon>
        <taxon>Pseudomonadati</taxon>
        <taxon>Planctomycetota</taxon>
        <taxon>Planctomycetia</taxon>
        <taxon>Planctomycetales</taxon>
        <taxon>Planctomycetaceae</taxon>
        <taxon>Rubinisphaera</taxon>
    </lineage>
</organism>
<proteinExistence type="predicted"/>
<evidence type="ECO:0000313" key="1">
    <source>
        <dbReference type="EMBL" id="ADY61912.1"/>
    </source>
</evidence>
<sequence>MRLLTGILLAVLVYGLWFPVAANAKIEAVKGKQYSLTDKHGPWMVMVAVFSEPPEEMKSEGMTPEQAAESLVMELREQGIPAYSYRREKSFGSVQTVSRMQEKTERHYKLDTEICVLAGNYKSPDADRELAKRTLEWLKEYQPKSLEKGGIYKPTPGQPSLLSGAFLTINPMLDPAAVKKQQQAPELIRYNSHCDYSLLENDGKYTVVVASFYPNSVTQVGASGDVSGKLRDSAFGKETDMQAWQVMQALRNHEKKFDAYVWHTHKKSIVTVGAFDSPTDPRIAEIQRTFGAQVKVDPNTGQQQVLGEVIVLPEENGQWMCTFDPRPEVIEVPFRDRRK</sequence>
<dbReference type="OrthoDB" id="248327at2"/>